<proteinExistence type="predicted"/>
<gene>
    <name evidence="1" type="ORF">PENTCL1PPCAC_15000</name>
</gene>
<dbReference type="AlphaFoldDB" id="A0AAV5TB90"/>
<comment type="caution">
    <text evidence="1">The sequence shown here is derived from an EMBL/GenBank/DDBJ whole genome shotgun (WGS) entry which is preliminary data.</text>
</comment>
<sequence length="83" mass="9634">MKEGPMKECLRSTFSRLEWRVFRDPLVLSQCTHRNVMRWRCPLRSQSRTLRTIDPDLLSGTADTSLVIHSCVGGNSRLGWFHC</sequence>
<protein>
    <submittedName>
        <fullName evidence="1">Uncharacterized protein</fullName>
    </submittedName>
</protein>
<accession>A0AAV5TB90</accession>
<keyword evidence="2" id="KW-1185">Reference proteome</keyword>
<dbReference type="EMBL" id="BTSX01000004">
    <property type="protein sequence ID" value="GMS92825.1"/>
    <property type="molecule type" value="Genomic_DNA"/>
</dbReference>
<name>A0AAV5TB90_9BILA</name>
<evidence type="ECO:0000313" key="2">
    <source>
        <dbReference type="Proteomes" id="UP001432027"/>
    </source>
</evidence>
<reference evidence="1" key="1">
    <citation type="submission" date="2023-10" db="EMBL/GenBank/DDBJ databases">
        <title>Genome assembly of Pristionchus species.</title>
        <authorList>
            <person name="Yoshida K."/>
            <person name="Sommer R.J."/>
        </authorList>
    </citation>
    <scope>NUCLEOTIDE SEQUENCE</scope>
    <source>
        <strain evidence="1">RS0144</strain>
    </source>
</reference>
<organism evidence="1 2">
    <name type="scientific">Pristionchus entomophagus</name>
    <dbReference type="NCBI Taxonomy" id="358040"/>
    <lineage>
        <taxon>Eukaryota</taxon>
        <taxon>Metazoa</taxon>
        <taxon>Ecdysozoa</taxon>
        <taxon>Nematoda</taxon>
        <taxon>Chromadorea</taxon>
        <taxon>Rhabditida</taxon>
        <taxon>Rhabditina</taxon>
        <taxon>Diplogasteromorpha</taxon>
        <taxon>Diplogasteroidea</taxon>
        <taxon>Neodiplogasteridae</taxon>
        <taxon>Pristionchus</taxon>
    </lineage>
</organism>
<evidence type="ECO:0000313" key="1">
    <source>
        <dbReference type="EMBL" id="GMS92825.1"/>
    </source>
</evidence>
<dbReference type="Proteomes" id="UP001432027">
    <property type="component" value="Unassembled WGS sequence"/>
</dbReference>